<dbReference type="Proteomes" id="UP001444071">
    <property type="component" value="Unassembled WGS sequence"/>
</dbReference>
<keyword evidence="2" id="KW-1185">Reference proteome</keyword>
<evidence type="ECO:0000313" key="1">
    <source>
        <dbReference type="EMBL" id="MEQ2273160.1"/>
    </source>
</evidence>
<feature type="non-terminal residue" evidence="1">
    <location>
        <position position="1"/>
    </location>
</feature>
<gene>
    <name evidence="1" type="ORF">XENORESO_000457</name>
</gene>
<sequence>EESEVWTIKEGGQAADAIFRNESPEFKTKHPMFFRRLWIKVLFKPLLMIAMNCSCGGRTCWSRPGRR</sequence>
<name>A0ABV0WU53_9TELE</name>
<evidence type="ECO:0000313" key="2">
    <source>
        <dbReference type="Proteomes" id="UP001444071"/>
    </source>
</evidence>
<dbReference type="EMBL" id="JAHRIM010071138">
    <property type="protein sequence ID" value="MEQ2273160.1"/>
    <property type="molecule type" value="Genomic_DNA"/>
</dbReference>
<organism evidence="1 2">
    <name type="scientific">Xenotaenia resolanae</name>
    <dbReference type="NCBI Taxonomy" id="208358"/>
    <lineage>
        <taxon>Eukaryota</taxon>
        <taxon>Metazoa</taxon>
        <taxon>Chordata</taxon>
        <taxon>Craniata</taxon>
        <taxon>Vertebrata</taxon>
        <taxon>Euteleostomi</taxon>
        <taxon>Actinopterygii</taxon>
        <taxon>Neopterygii</taxon>
        <taxon>Teleostei</taxon>
        <taxon>Neoteleostei</taxon>
        <taxon>Acanthomorphata</taxon>
        <taxon>Ovalentaria</taxon>
        <taxon>Atherinomorphae</taxon>
        <taxon>Cyprinodontiformes</taxon>
        <taxon>Goodeidae</taxon>
        <taxon>Xenotaenia</taxon>
    </lineage>
</organism>
<protein>
    <submittedName>
        <fullName evidence="1">Uncharacterized protein</fullName>
    </submittedName>
</protein>
<comment type="caution">
    <text evidence="1">The sequence shown here is derived from an EMBL/GenBank/DDBJ whole genome shotgun (WGS) entry which is preliminary data.</text>
</comment>
<proteinExistence type="predicted"/>
<reference evidence="1 2" key="1">
    <citation type="submission" date="2021-06" db="EMBL/GenBank/DDBJ databases">
        <authorList>
            <person name="Palmer J.M."/>
        </authorList>
    </citation>
    <scope>NUCLEOTIDE SEQUENCE [LARGE SCALE GENOMIC DNA]</scope>
    <source>
        <strain evidence="1 2">XR_2019</strain>
        <tissue evidence="1">Muscle</tissue>
    </source>
</reference>
<accession>A0ABV0WU53</accession>